<evidence type="ECO:0000256" key="6">
    <source>
        <dbReference type="ARBA" id="ARBA00023014"/>
    </source>
</evidence>
<feature type="region of interest" description="Disordered" evidence="8">
    <location>
        <begin position="273"/>
        <end position="297"/>
    </location>
</feature>
<feature type="binding site" evidence="7">
    <location>
        <position position="96"/>
    </location>
    <ligand>
        <name>[4Fe-4S] cluster</name>
        <dbReference type="ChEBI" id="CHEBI:49883"/>
        <label>4</label>
    </ligand>
</feature>
<keyword evidence="9" id="KW-1133">Transmembrane helix</keyword>
<feature type="binding site" evidence="7">
    <location>
        <position position="87"/>
    </location>
    <ligand>
        <name>[4Fe-4S] cluster</name>
        <dbReference type="ChEBI" id="CHEBI:49883"/>
        <label>3</label>
    </ligand>
</feature>
<evidence type="ECO:0000256" key="5">
    <source>
        <dbReference type="ARBA" id="ARBA00023004"/>
    </source>
</evidence>
<dbReference type="PIRSF" id="PIRSF036298">
    <property type="entry name" value="FDH_4Fe4S"/>
    <property type="match status" value="1"/>
</dbReference>
<evidence type="ECO:0000256" key="8">
    <source>
        <dbReference type="SAM" id="MobiDB-lite"/>
    </source>
</evidence>
<proteinExistence type="predicted"/>
<dbReference type="InterPro" id="IPR017896">
    <property type="entry name" value="4Fe4S_Fe-S-bd"/>
</dbReference>
<keyword evidence="6 7" id="KW-0411">Iron-sulfur</keyword>
<feature type="domain" description="4Fe-4S ferredoxin-type" evidence="10">
    <location>
        <begin position="7"/>
        <end position="37"/>
    </location>
</feature>
<dbReference type="InterPro" id="IPR017900">
    <property type="entry name" value="4Fe4S_Fe_S_CS"/>
</dbReference>
<evidence type="ECO:0000256" key="3">
    <source>
        <dbReference type="ARBA" id="ARBA00022723"/>
    </source>
</evidence>
<feature type="binding site" evidence="7">
    <location>
        <position position="116"/>
    </location>
    <ligand>
        <name>[4Fe-4S] cluster</name>
        <dbReference type="ChEBI" id="CHEBI:49883"/>
        <label>4</label>
    </ligand>
</feature>
<dbReference type="GO" id="GO:0015944">
    <property type="term" value="P:formate oxidation"/>
    <property type="evidence" value="ECO:0007669"/>
    <property type="project" value="InterPro"/>
</dbReference>
<keyword evidence="9" id="KW-0812">Transmembrane</keyword>
<keyword evidence="5 7" id="KW-0408">Iron</keyword>
<evidence type="ECO:0000256" key="1">
    <source>
        <dbReference type="ARBA" id="ARBA00004196"/>
    </source>
</evidence>
<feature type="binding site" evidence="7">
    <location>
        <position position="92"/>
    </location>
    <ligand>
        <name>[4Fe-4S] cluster</name>
        <dbReference type="ChEBI" id="CHEBI:49883"/>
        <label>3</label>
    </ligand>
</feature>
<sequence>MAKPNDVAIYFDSSLCTGCKGCQVACKQWNELPAPLGHNVTEFSGSLQSPMDLNGDTRLIQTFHEEESGNKFQPINWAIGRRSCMHCTDAACVEVCSSHALFHDKNGIVNFDTEKCNGCQYCRTACPFDVPRFRPGDHKIDKCTACMDRLEKGGIPACVKTCQPEALRFGNRDEMIAKAKARVEVLKAKGFSKAEVYGETEMGGLHVIYVCKHGHEAYGLPTNPQKKAVYDSHKLFRPLGGIAAAATVAGLALSWISARKYHRDDLTIDEAKKTWTPEQQAKADAELKAALEEKEEK</sequence>
<gene>
    <name evidence="11" type="ORF">MESMUL_21290</name>
</gene>
<dbReference type="Pfam" id="PF13247">
    <property type="entry name" value="Fer4_11"/>
    <property type="match status" value="1"/>
</dbReference>
<dbReference type="PANTHER" id="PTHR43545">
    <property type="entry name" value="FORMATE DEHYDROGENASE, NITRATE-INDUCIBLE, IRON-SULFUR SUBUNIT"/>
    <property type="match status" value="1"/>
</dbReference>
<evidence type="ECO:0000313" key="12">
    <source>
        <dbReference type="Proteomes" id="UP000266091"/>
    </source>
</evidence>
<evidence type="ECO:0000256" key="4">
    <source>
        <dbReference type="ARBA" id="ARBA00022737"/>
    </source>
</evidence>
<dbReference type="OrthoDB" id="9779457at2"/>
<dbReference type="PROSITE" id="PS51379">
    <property type="entry name" value="4FE4S_FER_2"/>
    <property type="match status" value="2"/>
</dbReference>
<evidence type="ECO:0000259" key="10">
    <source>
        <dbReference type="PROSITE" id="PS51379"/>
    </source>
</evidence>
<name>A0A388SF17_9BURK</name>
<dbReference type="GO" id="GO:0030313">
    <property type="term" value="C:cell envelope"/>
    <property type="evidence" value="ECO:0007669"/>
    <property type="project" value="UniProtKB-SubCell"/>
</dbReference>
<organism evidence="11 12">
    <name type="scientific">Mesosutterella multiformis</name>
    <dbReference type="NCBI Taxonomy" id="2259133"/>
    <lineage>
        <taxon>Bacteria</taxon>
        <taxon>Pseudomonadati</taxon>
        <taxon>Pseudomonadota</taxon>
        <taxon>Betaproteobacteria</taxon>
        <taxon>Burkholderiales</taxon>
        <taxon>Sutterellaceae</taxon>
        <taxon>Mesosutterella</taxon>
    </lineage>
</organism>
<feature type="binding site" evidence="7">
    <location>
        <position position="22"/>
    </location>
    <ligand>
        <name>[4Fe-4S] cluster</name>
        <dbReference type="ChEBI" id="CHEBI:49883"/>
        <label>1</label>
    </ligand>
</feature>
<feature type="binding site" evidence="7">
    <location>
        <position position="26"/>
    </location>
    <ligand>
        <name>[4Fe-4S] cluster</name>
        <dbReference type="ChEBI" id="CHEBI:49883"/>
        <label>2</label>
    </ligand>
</feature>
<feature type="binding site" evidence="7">
    <location>
        <position position="158"/>
    </location>
    <ligand>
        <name>[4Fe-4S] cluster</name>
        <dbReference type="ChEBI" id="CHEBI:49883"/>
        <label>2</label>
    </ligand>
</feature>
<feature type="binding site" evidence="7">
    <location>
        <position position="16"/>
    </location>
    <ligand>
        <name>[4Fe-4S] cluster</name>
        <dbReference type="ChEBI" id="CHEBI:49883"/>
        <label>1</label>
    </ligand>
</feature>
<feature type="binding site" evidence="7">
    <location>
        <position position="84"/>
    </location>
    <ligand>
        <name>[4Fe-4S] cluster</name>
        <dbReference type="ChEBI" id="CHEBI:49883"/>
        <label>3</label>
    </ligand>
</feature>
<keyword evidence="2 7" id="KW-0004">4Fe-4S</keyword>
<dbReference type="PANTHER" id="PTHR43545:SF1">
    <property type="entry name" value="HYDROGENASE-2 OPERON PROTEIN HYBA"/>
    <property type="match status" value="1"/>
</dbReference>
<feature type="binding site" evidence="7">
    <location>
        <position position="19"/>
    </location>
    <ligand>
        <name>[4Fe-4S] cluster</name>
        <dbReference type="ChEBI" id="CHEBI:49883"/>
        <label>1</label>
    </ligand>
</feature>
<accession>A0A388SF17</accession>
<keyword evidence="3 7" id="KW-0479">Metal-binding</keyword>
<feature type="binding site" evidence="7">
    <location>
        <position position="126"/>
    </location>
    <ligand>
        <name>[4Fe-4S] cluster</name>
        <dbReference type="ChEBI" id="CHEBI:49883"/>
        <label>3</label>
    </ligand>
</feature>
<dbReference type="EMBL" id="BGZJ01000002">
    <property type="protein sequence ID" value="GBO94775.1"/>
    <property type="molecule type" value="Genomic_DNA"/>
</dbReference>
<keyword evidence="4" id="KW-0677">Repeat</keyword>
<feature type="binding site" evidence="7">
    <location>
        <position position="143"/>
    </location>
    <ligand>
        <name>[4Fe-4S] cluster</name>
        <dbReference type="ChEBI" id="CHEBI:49883"/>
        <label>2</label>
    </ligand>
</feature>
<evidence type="ECO:0000256" key="7">
    <source>
        <dbReference type="PIRSR" id="PIRSR036298-50"/>
    </source>
</evidence>
<dbReference type="GO" id="GO:0051539">
    <property type="term" value="F:4 iron, 4 sulfur cluster binding"/>
    <property type="evidence" value="ECO:0007669"/>
    <property type="project" value="UniProtKB-KW"/>
</dbReference>
<comment type="subcellular location">
    <subcellularLocation>
        <location evidence="1">Cell envelope</location>
    </subcellularLocation>
</comment>
<dbReference type="SUPFAM" id="SSF54862">
    <property type="entry name" value="4Fe-4S ferredoxins"/>
    <property type="match status" value="1"/>
</dbReference>
<feature type="binding site" evidence="7">
    <location>
        <position position="119"/>
    </location>
    <ligand>
        <name>[4Fe-4S] cluster</name>
        <dbReference type="ChEBI" id="CHEBI:49883"/>
        <label>4</label>
    </ligand>
</feature>
<comment type="caution">
    <text evidence="11">The sequence shown here is derived from an EMBL/GenBank/DDBJ whole genome shotgun (WGS) entry which is preliminary data.</text>
</comment>
<feature type="binding site" evidence="7">
    <location>
        <position position="122"/>
    </location>
    <ligand>
        <name>[4Fe-4S] cluster</name>
        <dbReference type="ChEBI" id="CHEBI:49883"/>
        <label>4</label>
    </ligand>
</feature>
<dbReference type="PROSITE" id="PS00198">
    <property type="entry name" value="4FE4S_FER_1"/>
    <property type="match status" value="1"/>
</dbReference>
<dbReference type="AlphaFoldDB" id="A0A388SF17"/>
<evidence type="ECO:0000256" key="9">
    <source>
        <dbReference type="SAM" id="Phobius"/>
    </source>
</evidence>
<dbReference type="GO" id="GO:0045333">
    <property type="term" value="P:cellular respiration"/>
    <property type="evidence" value="ECO:0007669"/>
    <property type="project" value="InterPro"/>
</dbReference>
<feature type="binding site" evidence="7">
    <location>
        <position position="162"/>
    </location>
    <ligand>
        <name>[4Fe-4S] cluster</name>
        <dbReference type="ChEBI" id="CHEBI:49883"/>
        <label>1</label>
    </ligand>
</feature>
<dbReference type="Proteomes" id="UP000266091">
    <property type="component" value="Unassembled WGS sequence"/>
</dbReference>
<protein>
    <submittedName>
        <fullName evidence="11">Formate dehydrogenase subunit beta</fullName>
    </submittedName>
</protein>
<evidence type="ECO:0000256" key="2">
    <source>
        <dbReference type="ARBA" id="ARBA00022485"/>
    </source>
</evidence>
<feature type="binding site" evidence="7">
    <location>
        <position position="146"/>
    </location>
    <ligand>
        <name>[4Fe-4S] cluster</name>
        <dbReference type="ChEBI" id="CHEBI:49883"/>
        <label>2</label>
    </ligand>
</feature>
<dbReference type="InterPro" id="IPR014603">
    <property type="entry name" value="Formate_DH_Fe-S_su"/>
</dbReference>
<reference evidence="11 12" key="1">
    <citation type="journal article" date="2018" name="Int. J. Syst. Evol. Microbiol.">
        <title>Mesosutterella multiformis gen. nov., sp. nov., a member of the family Sutterellaceae and Sutterella megalosphaeroides sp. nov., isolated from human faeces.</title>
        <authorList>
            <person name="Sakamoto M."/>
            <person name="Ikeyama N."/>
            <person name="Kunihiro T."/>
            <person name="Iino T."/>
            <person name="Yuki M."/>
            <person name="Ohkuma M."/>
        </authorList>
    </citation>
    <scope>NUCLEOTIDE SEQUENCE [LARGE SCALE GENOMIC DNA]</scope>
    <source>
        <strain evidence="11 12">4NBBH2</strain>
    </source>
</reference>
<accession>A0A401LI65</accession>
<dbReference type="InterPro" id="IPR051555">
    <property type="entry name" value="FDH_Electron_Transfer_Unit"/>
</dbReference>
<keyword evidence="12" id="KW-1185">Reference proteome</keyword>
<keyword evidence="9" id="KW-0472">Membrane</keyword>
<evidence type="ECO:0000313" key="11">
    <source>
        <dbReference type="EMBL" id="GBO94775.1"/>
    </source>
</evidence>
<feature type="transmembrane region" description="Helical" evidence="9">
    <location>
        <begin position="235"/>
        <end position="256"/>
    </location>
</feature>
<dbReference type="GO" id="GO:0046872">
    <property type="term" value="F:metal ion binding"/>
    <property type="evidence" value="ECO:0007669"/>
    <property type="project" value="UniProtKB-KW"/>
</dbReference>
<comment type="cofactor">
    <cofactor evidence="7">
        <name>[4Fe-4S] cluster</name>
        <dbReference type="ChEBI" id="CHEBI:49883"/>
    </cofactor>
    <text evidence="7">Binds 4 [4Fe-4S] clusters per subunit.</text>
</comment>
<dbReference type="Gene3D" id="3.30.70.20">
    <property type="match status" value="2"/>
</dbReference>
<feature type="domain" description="4Fe-4S ferredoxin-type" evidence="10">
    <location>
        <begin position="107"/>
        <end position="136"/>
    </location>
</feature>
<dbReference type="RefSeq" id="WP_116270981.1">
    <property type="nucleotide sequence ID" value="NZ_BGZJ01000002.1"/>
</dbReference>